<dbReference type="InterPro" id="IPR000182">
    <property type="entry name" value="GNAT_dom"/>
</dbReference>
<feature type="domain" description="N-acetyltransferase" evidence="1">
    <location>
        <begin position="4"/>
        <end position="171"/>
    </location>
</feature>
<dbReference type="OrthoDB" id="4256927at2"/>
<keyword evidence="2" id="KW-0808">Transferase</keyword>
<dbReference type="PROSITE" id="PS51186">
    <property type="entry name" value="GNAT"/>
    <property type="match status" value="1"/>
</dbReference>
<keyword evidence="3" id="KW-1185">Reference proteome</keyword>
<organism evidence="2 3">
    <name type="scientific">Nonomuraea solani</name>
    <dbReference type="NCBI Taxonomy" id="1144553"/>
    <lineage>
        <taxon>Bacteria</taxon>
        <taxon>Bacillati</taxon>
        <taxon>Actinomycetota</taxon>
        <taxon>Actinomycetes</taxon>
        <taxon>Streptosporangiales</taxon>
        <taxon>Streptosporangiaceae</taxon>
        <taxon>Nonomuraea</taxon>
    </lineage>
</organism>
<dbReference type="Proteomes" id="UP000236732">
    <property type="component" value="Unassembled WGS sequence"/>
</dbReference>
<evidence type="ECO:0000259" key="1">
    <source>
        <dbReference type="PROSITE" id="PS51186"/>
    </source>
</evidence>
<dbReference type="EMBL" id="FNVT01000004">
    <property type="protein sequence ID" value="SEG79214.1"/>
    <property type="molecule type" value="Genomic_DNA"/>
</dbReference>
<dbReference type="InterPro" id="IPR016181">
    <property type="entry name" value="Acyl_CoA_acyltransferase"/>
</dbReference>
<dbReference type="Gene3D" id="3.40.630.30">
    <property type="match status" value="1"/>
</dbReference>
<dbReference type="AlphaFoldDB" id="A0A1H6D2C7"/>
<evidence type="ECO:0000313" key="3">
    <source>
        <dbReference type="Proteomes" id="UP000236732"/>
    </source>
</evidence>
<dbReference type="Pfam" id="PF00583">
    <property type="entry name" value="Acetyltransf_1"/>
    <property type="match status" value="1"/>
</dbReference>
<dbReference type="GO" id="GO:0016747">
    <property type="term" value="F:acyltransferase activity, transferring groups other than amino-acyl groups"/>
    <property type="evidence" value="ECO:0007669"/>
    <property type="project" value="InterPro"/>
</dbReference>
<accession>A0A1H6D2C7</accession>
<dbReference type="CDD" id="cd04301">
    <property type="entry name" value="NAT_SF"/>
    <property type="match status" value="1"/>
</dbReference>
<protein>
    <submittedName>
        <fullName evidence="2">Acetyltransferase</fullName>
    </submittedName>
</protein>
<gene>
    <name evidence="2" type="ORF">SAMN05444920_104685</name>
</gene>
<proteinExistence type="predicted"/>
<name>A0A1H6D2C7_9ACTN</name>
<dbReference type="RefSeq" id="WP_103957165.1">
    <property type="nucleotide sequence ID" value="NZ_FNVT01000004.1"/>
</dbReference>
<dbReference type="SUPFAM" id="SSF55729">
    <property type="entry name" value="Acyl-CoA N-acyltransferases (Nat)"/>
    <property type="match status" value="1"/>
</dbReference>
<evidence type="ECO:0000313" key="2">
    <source>
        <dbReference type="EMBL" id="SEG79214.1"/>
    </source>
</evidence>
<sequence>MQGTQIRPVRPGDEERIRRFLAGLSLHTQTLRFFTGVSRPAAGLVRVLLTLDDRRDALVATTETGEIVGHAMSYQGGCTDVEIAVVVTDEWQGRGLGPRLVDTLLLRASVRGAKTVGMDILGENRRVLRLVRRLWPDAEMKVDSGSVAVTAMIDQAGLFAEQRSGTTPLTA</sequence>
<reference evidence="2 3" key="1">
    <citation type="submission" date="2016-10" db="EMBL/GenBank/DDBJ databases">
        <authorList>
            <person name="de Groot N.N."/>
        </authorList>
    </citation>
    <scope>NUCLEOTIDE SEQUENCE [LARGE SCALE GENOMIC DNA]</scope>
    <source>
        <strain evidence="2 3">CGMCC 4.7037</strain>
    </source>
</reference>